<evidence type="ECO:0000313" key="2">
    <source>
        <dbReference type="Proteomes" id="UP000000775"/>
    </source>
</evidence>
<gene>
    <name evidence="1" type="primary">oppA fragment 4</name>
    <name evidence="1" type="ordered locus">Hac_0236</name>
</gene>
<evidence type="ECO:0000313" key="1">
    <source>
        <dbReference type="EMBL" id="CAJ99085.1"/>
    </source>
</evidence>
<dbReference type="HOGENOM" id="CLU_3396880_0_0_7"/>
<organism evidence="1 2">
    <name type="scientific">Helicobacter acinonychis (strain Sheeba)</name>
    <dbReference type="NCBI Taxonomy" id="382638"/>
    <lineage>
        <taxon>Bacteria</taxon>
        <taxon>Pseudomonadati</taxon>
        <taxon>Campylobacterota</taxon>
        <taxon>Epsilonproteobacteria</taxon>
        <taxon>Campylobacterales</taxon>
        <taxon>Helicobacteraceae</taxon>
        <taxon>Helicobacter</taxon>
    </lineage>
</organism>
<dbReference type="KEGG" id="hac:Hac_0236"/>
<dbReference type="STRING" id="382638.Hac_0236"/>
<name>Q17Z41_HELAH</name>
<keyword evidence="2" id="KW-1185">Reference proteome</keyword>
<protein>
    <submittedName>
        <fullName evidence="1">ABC-type oligopeptide transport system,periplasmic component 4</fullName>
    </submittedName>
</protein>
<accession>Q17Z41</accession>
<sequence>MPRTDGSDVLGYNLRENLKYAQKLLKSVGFS</sequence>
<proteinExistence type="predicted"/>
<dbReference type="Proteomes" id="UP000000775">
    <property type="component" value="Chromosome"/>
</dbReference>
<dbReference type="EMBL" id="AM260522">
    <property type="protein sequence ID" value="CAJ99085.1"/>
    <property type="molecule type" value="Genomic_DNA"/>
</dbReference>
<dbReference type="AlphaFoldDB" id="Q17Z41"/>
<reference evidence="1 2" key="1">
    <citation type="journal article" date="2006" name="PLoS Genet.">
        <title>Who ate whom? Adaptive Helicobacter genomic changes that accompanied a host jump from early humans to large felines.</title>
        <authorList>
            <person name="Eppinger M."/>
            <person name="Baar C."/>
            <person name="Linz B."/>
            <person name="Raddatz G."/>
            <person name="Lanz C."/>
            <person name="Keller H."/>
            <person name="Morelli G."/>
            <person name="Gressmann H."/>
            <person name="Achtman M."/>
            <person name="Schuster S.C."/>
        </authorList>
    </citation>
    <scope>NUCLEOTIDE SEQUENCE [LARGE SCALE GENOMIC DNA]</scope>
    <source>
        <strain evidence="1 2">Sheeba</strain>
    </source>
</reference>